<evidence type="ECO:0000313" key="1">
    <source>
        <dbReference type="EMBL" id="ETL24475.1"/>
    </source>
</evidence>
<protein>
    <submittedName>
        <fullName evidence="1">Uncharacterized protein</fullName>
    </submittedName>
</protein>
<accession>W2HRB1</accession>
<reference evidence="1" key="1">
    <citation type="submission" date="2013-11" db="EMBL/GenBank/DDBJ databases">
        <title>The Genome Sequence of Phytophthora parasitica CJ05E6.</title>
        <authorList>
            <consortium name="The Broad Institute Genomics Platform"/>
            <person name="Russ C."/>
            <person name="Tyler B."/>
            <person name="Panabieres F."/>
            <person name="Shan W."/>
            <person name="Tripathy S."/>
            <person name="Grunwald N."/>
            <person name="Machado M."/>
            <person name="Johnson C.S."/>
            <person name="Arredondo F."/>
            <person name="Hong C."/>
            <person name="Coffey M."/>
            <person name="Young S.K."/>
            <person name="Zeng Q."/>
            <person name="Gargeya S."/>
            <person name="Fitzgerald M."/>
            <person name="Abouelleil A."/>
            <person name="Alvarado L."/>
            <person name="Chapman S.B."/>
            <person name="Gainer-Dewar J."/>
            <person name="Goldberg J."/>
            <person name="Griggs A."/>
            <person name="Gujja S."/>
            <person name="Hansen M."/>
            <person name="Howarth C."/>
            <person name="Imamovic A."/>
            <person name="Ireland A."/>
            <person name="Larimer J."/>
            <person name="McCowan C."/>
            <person name="Murphy C."/>
            <person name="Pearson M."/>
            <person name="Poon T.W."/>
            <person name="Priest M."/>
            <person name="Roberts A."/>
            <person name="Saif S."/>
            <person name="Shea T."/>
            <person name="Sykes S."/>
            <person name="Wortman J."/>
            <person name="Nusbaum C."/>
            <person name="Birren B."/>
        </authorList>
    </citation>
    <scope>NUCLEOTIDE SEQUENCE [LARGE SCALE GENOMIC DNA]</scope>
    <source>
        <strain evidence="1">CJ05E6</strain>
    </source>
</reference>
<proteinExistence type="predicted"/>
<sequence>STIRRGLLLLNNSDVIKGFFQFIHIERTPS</sequence>
<dbReference type="AlphaFoldDB" id="W2HRB1"/>
<gene>
    <name evidence="1" type="ORF">L916_21520</name>
</gene>
<feature type="non-terminal residue" evidence="1">
    <location>
        <position position="1"/>
    </location>
</feature>
<organism evidence="1">
    <name type="scientific">Phytophthora nicotianae</name>
    <name type="common">Potato buckeye rot agent</name>
    <name type="synonym">Phytophthora parasitica</name>
    <dbReference type="NCBI Taxonomy" id="4792"/>
    <lineage>
        <taxon>Eukaryota</taxon>
        <taxon>Sar</taxon>
        <taxon>Stramenopiles</taxon>
        <taxon>Oomycota</taxon>
        <taxon>Peronosporomycetes</taxon>
        <taxon>Peronosporales</taxon>
        <taxon>Peronosporaceae</taxon>
        <taxon>Phytophthora</taxon>
    </lineage>
</organism>
<dbReference type="Proteomes" id="UP000053864">
    <property type="component" value="Unassembled WGS sequence"/>
</dbReference>
<dbReference type="EMBL" id="KI676755">
    <property type="protein sequence ID" value="ETL24475.1"/>
    <property type="molecule type" value="Genomic_DNA"/>
</dbReference>
<name>W2HRB1_PHYNI</name>